<evidence type="ECO:0000256" key="3">
    <source>
        <dbReference type="ARBA" id="ARBA00022676"/>
    </source>
</evidence>
<evidence type="ECO:0008006" key="8">
    <source>
        <dbReference type="Google" id="ProtNLM"/>
    </source>
</evidence>
<reference evidence="6 7" key="1">
    <citation type="submission" date="2015-07" db="EMBL/GenBank/DDBJ databases">
        <authorList>
            <person name="Kim K.M."/>
        </authorList>
    </citation>
    <scope>NUCLEOTIDE SEQUENCE [LARGE SCALE GENOMIC DNA]</scope>
    <source>
        <strain evidence="6 7">KCTC 12363</strain>
    </source>
</reference>
<dbReference type="STRING" id="320787.CA2015_3025"/>
<dbReference type="AlphaFoldDB" id="A0A0H4PVK8"/>
<dbReference type="KEGG" id="camu:CA2015_3025"/>
<dbReference type="OrthoDB" id="1083028at2"/>
<keyword evidence="5" id="KW-0472">Membrane</keyword>
<organism evidence="6 7">
    <name type="scientific">Cyclobacterium amurskyense</name>
    <dbReference type="NCBI Taxonomy" id="320787"/>
    <lineage>
        <taxon>Bacteria</taxon>
        <taxon>Pseudomonadati</taxon>
        <taxon>Bacteroidota</taxon>
        <taxon>Cytophagia</taxon>
        <taxon>Cytophagales</taxon>
        <taxon>Cyclobacteriaceae</taxon>
        <taxon>Cyclobacterium</taxon>
    </lineage>
</organism>
<keyword evidence="3" id="KW-0328">Glycosyltransferase</keyword>
<dbReference type="Proteomes" id="UP000036520">
    <property type="component" value="Chromosome"/>
</dbReference>
<dbReference type="EMBL" id="CP012040">
    <property type="protein sequence ID" value="AKP52427.1"/>
    <property type="molecule type" value="Genomic_DNA"/>
</dbReference>
<evidence type="ECO:0000313" key="6">
    <source>
        <dbReference type="EMBL" id="AKP52427.1"/>
    </source>
</evidence>
<evidence type="ECO:0000256" key="4">
    <source>
        <dbReference type="ARBA" id="ARBA00022679"/>
    </source>
</evidence>
<dbReference type="InterPro" id="IPR009993">
    <property type="entry name" value="WecF"/>
</dbReference>
<dbReference type="RefSeq" id="WP_048642644.1">
    <property type="nucleotide sequence ID" value="NZ_CP012040.1"/>
</dbReference>
<evidence type="ECO:0000256" key="2">
    <source>
        <dbReference type="ARBA" id="ARBA00022519"/>
    </source>
</evidence>
<proteinExistence type="predicted"/>
<dbReference type="GO" id="GO:0008417">
    <property type="term" value="F:fucosyltransferase activity"/>
    <property type="evidence" value="ECO:0007669"/>
    <property type="project" value="InterPro"/>
</dbReference>
<keyword evidence="1" id="KW-1003">Cell membrane</keyword>
<dbReference type="GO" id="GO:0009246">
    <property type="term" value="P:enterobacterial common antigen biosynthetic process"/>
    <property type="evidence" value="ECO:0007669"/>
    <property type="project" value="InterPro"/>
</dbReference>
<evidence type="ECO:0000256" key="1">
    <source>
        <dbReference type="ARBA" id="ARBA00022475"/>
    </source>
</evidence>
<keyword evidence="4" id="KW-0808">Transferase</keyword>
<sequence>MKIAHFLNDNKFVDKHIKKYIECDFENDFFYLNNENNYSGSHKDKVVYLPPESEAYNSIINGIETYDIVILYYLNSDKFRLIEAIKDSKVKIIWSFYGAELYGLPEFRQLTLSEKTQKALKRISYKINFGKLRMLIGRYLNKLKKKKTKIHWLQRSCQRIDYFLWYNEFEYELLNKYMGQILPTFMEAPLNNALNEVEPDPNKENSLLIGNSASYYNNHLDALDILAKNRYKGKVSLPFSYLKNDNYVALIEKYALRSGLAFKIIDEFMTYSEYITFINRHKAAVYPSYRQMGLGNIFIGIRCGLKIYLSDKNPTLKWLGEKGMKIYSIEQDLSKDLIKNNLTLEPAHIALNNNIYTSMVSAEQDKLLFNQFRNMIK</sequence>
<gene>
    <name evidence="6" type="ORF">CA2015_3025</name>
</gene>
<dbReference type="Pfam" id="PF07429">
    <property type="entry name" value="Glyco_transf_56"/>
    <property type="match status" value="1"/>
</dbReference>
<keyword evidence="2" id="KW-0997">Cell inner membrane</keyword>
<evidence type="ECO:0000313" key="7">
    <source>
        <dbReference type="Proteomes" id="UP000036520"/>
    </source>
</evidence>
<keyword evidence="7" id="KW-1185">Reference proteome</keyword>
<accession>A0A0H4PVK8</accession>
<evidence type="ECO:0000256" key="5">
    <source>
        <dbReference type="ARBA" id="ARBA00023136"/>
    </source>
</evidence>
<name>A0A0H4PVK8_9BACT</name>
<protein>
    <recommendedName>
        <fullName evidence="8">4-alpha-L-fucosyltransferase</fullName>
    </recommendedName>
</protein>